<dbReference type="Pfam" id="PF04262">
    <property type="entry name" value="Glu_cys_ligase"/>
    <property type="match status" value="1"/>
</dbReference>
<comment type="caution">
    <text evidence="11">The sequence shown here is derived from an EMBL/GenBank/DDBJ whole genome shotgun (WGS) entry which is preliminary data.</text>
</comment>
<dbReference type="SUPFAM" id="SSF55931">
    <property type="entry name" value="Glutamine synthetase/guanido kinase"/>
    <property type="match status" value="1"/>
</dbReference>
<evidence type="ECO:0000256" key="6">
    <source>
        <dbReference type="ARBA" id="ARBA00022840"/>
    </source>
</evidence>
<evidence type="ECO:0000256" key="9">
    <source>
        <dbReference type="RuleBase" id="RU004391"/>
    </source>
</evidence>
<dbReference type="EMBL" id="JPGD01000001">
    <property type="protein sequence ID" value="KGC08958.1"/>
    <property type="molecule type" value="Genomic_DNA"/>
</dbReference>
<keyword evidence="5 8" id="KW-0547">Nucleotide-binding</keyword>
<sequence>MSNTMTYRQSELLLNRLDALSSGPTRQHLPDGLRGIEKESLRVTRDGMIAFTPHPRALGSALTHPALTTDYSEALIELITPAERDAALTLERLDDLHRYVYASLGDEMLWSDSMPGLLPADDQIPIADYGTSNIGRLKTVYRRGLAYRYGRTMQCIAGIHYNYSLHEEVWRRLHAEEGSTATLVDYQSERYLALIRNFRRRSWLLMYLFGASPVLDTKFLRGKPHALETFDADTLYRPYATSLRMSDLGYSNTTAQAALHVDYNTLPGYLDALSKAVSEPYPAYEAIGTHRDGEWIQINTNVLQIENEFYSTIRPKRVTYSGERPLHALASRGVQYIEVRCLDIDPFEPTGIALETARFLDAFLLACALDESAPLDCDAYKEANANFGSVTLDGRKPGLALMRDGQPVALQAWADALMADIDIVGRRLDDIRGGDEHARAIAAQREKLADPERTPSARVLRTMRENGQSFLAFALARSEAHAAHFRAHPPSAETLRTEQALAAKRSLAEQAELEGKEAGSFDAFVAAYRAYTLNRFSV</sequence>
<comment type="pathway">
    <text evidence="1 8 9">Sulfur metabolism; glutathione biosynthesis; glutathione from L-cysteine and L-glutamate: step 1/2.</text>
</comment>
<protein>
    <recommendedName>
        <fullName evidence="8">Glutamate--cysteine ligase</fullName>
        <ecNumber evidence="8">6.3.2.2</ecNumber>
    </recommendedName>
    <alternativeName>
        <fullName evidence="8">Gamma-ECS</fullName>
        <shortName evidence="8">GCS</shortName>
    </alternativeName>
    <alternativeName>
        <fullName evidence="8">Gamma-glutamylcysteine synthetase</fullName>
    </alternativeName>
</protein>
<evidence type="ECO:0000256" key="7">
    <source>
        <dbReference type="ARBA" id="ARBA00048819"/>
    </source>
</evidence>
<dbReference type="GO" id="GO:0005524">
    <property type="term" value="F:ATP binding"/>
    <property type="evidence" value="ECO:0007669"/>
    <property type="project" value="UniProtKB-KW"/>
</dbReference>
<dbReference type="Gene3D" id="3.30.590.20">
    <property type="match status" value="1"/>
</dbReference>
<dbReference type="NCBIfam" id="TIGR01434">
    <property type="entry name" value="glu_cys_ligase"/>
    <property type="match status" value="1"/>
</dbReference>
<dbReference type="PANTHER" id="PTHR38761">
    <property type="entry name" value="GLUTAMATE--CYSTEINE LIGASE"/>
    <property type="match status" value="1"/>
</dbReference>
<reference evidence="11 12" key="1">
    <citation type="submission" date="2014-06" db="EMBL/GenBank/DDBJ databases">
        <authorList>
            <person name="Bishop-Lilly K.A."/>
            <person name="Broomall S.M."/>
            <person name="Chain P.S."/>
            <person name="Chertkov O."/>
            <person name="Coyne S.R."/>
            <person name="Daligault H.E."/>
            <person name="Davenport K.W."/>
            <person name="Erkkila T."/>
            <person name="Frey K.G."/>
            <person name="Gibbons H.S."/>
            <person name="Gu W."/>
            <person name="Jaissle J."/>
            <person name="Johnson S.L."/>
            <person name="Koroleva G.I."/>
            <person name="Ladner J.T."/>
            <person name="Lo C.-C."/>
            <person name="Minogue T.D."/>
            <person name="Munk C."/>
            <person name="Palacios G.F."/>
            <person name="Redden C.L."/>
            <person name="Rosenzweig C.N."/>
            <person name="Scholz M.B."/>
            <person name="Teshima H."/>
            <person name="Xu Y."/>
        </authorList>
    </citation>
    <scope>NUCLEOTIDE SEQUENCE [LARGE SCALE GENOMIC DNA]</scope>
    <source>
        <strain evidence="11 12">DWS 37UF10B-2</strain>
    </source>
</reference>
<dbReference type="AlphaFoldDB" id="A0AA89CN52"/>
<evidence type="ECO:0000313" key="11">
    <source>
        <dbReference type="EMBL" id="KGC08958.1"/>
    </source>
</evidence>
<evidence type="ECO:0000313" key="12">
    <source>
        <dbReference type="Proteomes" id="UP000029575"/>
    </source>
</evidence>
<dbReference type="EC" id="6.3.2.2" evidence="8"/>
<evidence type="ECO:0000256" key="1">
    <source>
        <dbReference type="ARBA" id="ARBA00005006"/>
    </source>
</evidence>
<dbReference type="InterPro" id="IPR007370">
    <property type="entry name" value="Glu_cys_ligase"/>
</dbReference>
<comment type="catalytic activity">
    <reaction evidence="7 8 9">
        <text>L-cysteine + L-glutamate + ATP = gamma-L-glutamyl-L-cysteine + ADP + phosphate + H(+)</text>
        <dbReference type="Rhea" id="RHEA:13285"/>
        <dbReference type="ChEBI" id="CHEBI:15378"/>
        <dbReference type="ChEBI" id="CHEBI:29985"/>
        <dbReference type="ChEBI" id="CHEBI:30616"/>
        <dbReference type="ChEBI" id="CHEBI:35235"/>
        <dbReference type="ChEBI" id="CHEBI:43474"/>
        <dbReference type="ChEBI" id="CHEBI:58173"/>
        <dbReference type="ChEBI" id="CHEBI:456216"/>
        <dbReference type="EC" id="6.3.2.2"/>
    </reaction>
</comment>
<proteinExistence type="inferred from homology"/>
<gene>
    <name evidence="8 11" type="primary">gshA</name>
    <name evidence="11" type="ORF">DM43_6441</name>
</gene>
<dbReference type="GO" id="GO:0004357">
    <property type="term" value="F:glutamate-cysteine ligase activity"/>
    <property type="evidence" value="ECO:0007669"/>
    <property type="project" value="UniProtKB-UniRule"/>
</dbReference>
<dbReference type="HAMAP" id="MF_00578">
    <property type="entry name" value="Glu_cys_ligase"/>
    <property type="match status" value="1"/>
</dbReference>
<evidence type="ECO:0000256" key="8">
    <source>
        <dbReference type="HAMAP-Rule" id="MF_00578"/>
    </source>
</evidence>
<dbReference type="PANTHER" id="PTHR38761:SF1">
    <property type="entry name" value="GLUTAMATE--CYSTEINE LIGASE"/>
    <property type="match status" value="1"/>
</dbReference>
<comment type="similarity">
    <text evidence="2 8">Belongs to the glutamate--cysteine ligase type 1 family. Type 1 subfamily.</text>
</comment>
<keyword evidence="6 8" id="KW-0067">ATP-binding</keyword>
<dbReference type="InterPro" id="IPR006334">
    <property type="entry name" value="Glut_cys_ligase"/>
</dbReference>
<evidence type="ECO:0000256" key="4">
    <source>
        <dbReference type="ARBA" id="ARBA00022684"/>
    </source>
</evidence>
<evidence type="ECO:0000256" key="2">
    <source>
        <dbReference type="ARBA" id="ARBA00008772"/>
    </source>
</evidence>
<dbReference type="InterPro" id="IPR014746">
    <property type="entry name" value="Gln_synth/guanido_kin_cat_dom"/>
</dbReference>
<organism evidence="11 12">
    <name type="scientific">Burkholderia cepacia</name>
    <name type="common">Pseudomonas cepacia</name>
    <dbReference type="NCBI Taxonomy" id="292"/>
    <lineage>
        <taxon>Bacteria</taxon>
        <taxon>Pseudomonadati</taxon>
        <taxon>Pseudomonadota</taxon>
        <taxon>Betaproteobacteria</taxon>
        <taxon>Burkholderiales</taxon>
        <taxon>Burkholderiaceae</taxon>
        <taxon>Burkholderia</taxon>
        <taxon>Burkholderia cepacia complex</taxon>
    </lineage>
</organism>
<dbReference type="RefSeq" id="WP_034208720.1">
    <property type="nucleotide sequence ID" value="NZ_KN150855.1"/>
</dbReference>
<dbReference type="GO" id="GO:0046872">
    <property type="term" value="F:metal ion binding"/>
    <property type="evidence" value="ECO:0007669"/>
    <property type="project" value="TreeGrafter"/>
</dbReference>
<evidence type="ECO:0000259" key="10">
    <source>
        <dbReference type="Pfam" id="PF04262"/>
    </source>
</evidence>
<accession>A0AA89CN52</accession>
<evidence type="ECO:0000256" key="3">
    <source>
        <dbReference type="ARBA" id="ARBA00022598"/>
    </source>
</evidence>
<dbReference type="GO" id="GO:0005829">
    <property type="term" value="C:cytosol"/>
    <property type="evidence" value="ECO:0007669"/>
    <property type="project" value="TreeGrafter"/>
</dbReference>
<keyword evidence="4 8" id="KW-0317">Glutathione biosynthesis</keyword>
<keyword evidence="3 8" id="KW-0436">Ligase</keyword>
<name>A0AA89CN52_BURCE</name>
<evidence type="ECO:0000256" key="5">
    <source>
        <dbReference type="ARBA" id="ARBA00022741"/>
    </source>
</evidence>
<feature type="domain" description="Glutamate--cysteine ligase" evidence="10">
    <location>
        <begin position="18"/>
        <end position="389"/>
    </location>
</feature>
<dbReference type="GO" id="GO:0006750">
    <property type="term" value="P:glutathione biosynthetic process"/>
    <property type="evidence" value="ECO:0007669"/>
    <property type="project" value="UniProtKB-UniRule"/>
</dbReference>
<dbReference type="Proteomes" id="UP000029575">
    <property type="component" value="Unassembled WGS sequence"/>
</dbReference>